<evidence type="ECO:0000313" key="1">
    <source>
        <dbReference type="EMBL" id="KAK5617757.1"/>
    </source>
</evidence>
<dbReference type="AlphaFoldDB" id="A0AAV9S8R8"/>
<accession>A0AAV9S8R8</accession>
<comment type="caution">
    <text evidence="1">The sequence shown here is derived from an EMBL/GenBank/DDBJ whole genome shotgun (WGS) entry which is preliminary data.</text>
</comment>
<organism evidence="1 2">
    <name type="scientific">Crenichthys baileyi</name>
    <name type="common">White River springfish</name>
    <dbReference type="NCBI Taxonomy" id="28760"/>
    <lineage>
        <taxon>Eukaryota</taxon>
        <taxon>Metazoa</taxon>
        <taxon>Chordata</taxon>
        <taxon>Craniata</taxon>
        <taxon>Vertebrata</taxon>
        <taxon>Euteleostomi</taxon>
        <taxon>Actinopterygii</taxon>
        <taxon>Neopterygii</taxon>
        <taxon>Teleostei</taxon>
        <taxon>Neoteleostei</taxon>
        <taxon>Acanthomorphata</taxon>
        <taxon>Ovalentaria</taxon>
        <taxon>Atherinomorphae</taxon>
        <taxon>Cyprinodontiformes</taxon>
        <taxon>Goodeidae</taxon>
        <taxon>Crenichthys</taxon>
    </lineage>
</organism>
<dbReference type="EMBL" id="JAHHUM010000672">
    <property type="protein sequence ID" value="KAK5617757.1"/>
    <property type="molecule type" value="Genomic_DNA"/>
</dbReference>
<dbReference type="Proteomes" id="UP001311232">
    <property type="component" value="Unassembled WGS sequence"/>
</dbReference>
<name>A0AAV9S8R8_9TELE</name>
<reference evidence="1 2" key="1">
    <citation type="submission" date="2021-06" db="EMBL/GenBank/DDBJ databases">
        <authorList>
            <person name="Palmer J.M."/>
        </authorList>
    </citation>
    <scope>NUCLEOTIDE SEQUENCE [LARGE SCALE GENOMIC DNA]</scope>
    <source>
        <strain evidence="1 2">MEX-2019</strain>
        <tissue evidence="1">Muscle</tissue>
    </source>
</reference>
<keyword evidence="2" id="KW-1185">Reference proteome</keyword>
<gene>
    <name evidence="1" type="ORF">CRENBAI_000581</name>
</gene>
<evidence type="ECO:0000313" key="2">
    <source>
        <dbReference type="Proteomes" id="UP001311232"/>
    </source>
</evidence>
<protein>
    <submittedName>
        <fullName evidence="1">Uncharacterized protein</fullName>
    </submittedName>
</protein>
<sequence>MDWQRFQVLPSLSTNNCLIYCKHQPPVTLQGYAGSPALAHTHTHCSCVGDEEPFPHREDT</sequence>
<proteinExistence type="predicted"/>